<dbReference type="InterPro" id="IPR036612">
    <property type="entry name" value="KH_dom_type_1_sf"/>
</dbReference>
<sequence length="365" mass="39604">IVGAARIAGMSNEKETSAAAANGGQSSPQSGGSANVKKSHRIRVTGASGKQEDKDLEAMFAKFGKVLKIEPHNYQDGILVVSMETVDVANKAVAEVNGAEFQGSKLTLNNDSANQRRQNGNNVPSQRRSGPPVQAPQLNNPMQVRDFYPVRILVNSDLIGAIIGKGGETIKEITNRSKARIDIKREVVTKNIPPRKVQNSQIVFISGTPEACSAACKEILTICVNEAKEKTKEDAELNILAEDRFCGRIIGKDGKNLNTIREKTKTSVQLSNSPTITSFDSMGKSFSMDRIITVRGSLDGMCQAEAFIAEKLRQCHQLEMPPPPQYPNYPPIGAGGYGNVAPGWPYVSFPAMDPRRKYKTVKAMS</sequence>
<evidence type="ECO:0000256" key="5">
    <source>
        <dbReference type="ARBA" id="ARBA00022845"/>
    </source>
</evidence>
<accession>A0A267FWW2</accession>
<evidence type="ECO:0000256" key="1">
    <source>
        <dbReference type="ARBA" id="ARBA00009094"/>
    </source>
</evidence>
<dbReference type="PROSITE" id="PS50084">
    <property type="entry name" value="KH_TYPE_1"/>
    <property type="match status" value="2"/>
</dbReference>
<keyword evidence="2" id="KW-0813">Transport</keyword>
<dbReference type="CDD" id="cd00590">
    <property type="entry name" value="RRM_SF"/>
    <property type="match status" value="1"/>
</dbReference>
<keyword evidence="10" id="KW-1185">Reference proteome</keyword>
<dbReference type="GO" id="GO:0003723">
    <property type="term" value="F:RNA binding"/>
    <property type="evidence" value="ECO:0007669"/>
    <property type="project" value="UniProtKB-UniRule"/>
</dbReference>
<dbReference type="GO" id="GO:0051028">
    <property type="term" value="P:mRNA transport"/>
    <property type="evidence" value="ECO:0007669"/>
    <property type="project" value="UniProtKB-KW"/>
</dbReference>
<dbReference type="InterPro" id="IPR004088">
    <property type="entry name" value="KH_dom_type_1"/>
</dbReference>
<feature type="compositionally biased region" description="Low complexity" evidence="7">
    <location>
        <begin position="17"/>
        <end position="35"/>
    </location>
</feature>
<name>A0A267FWW2_9PLAT</name>
<dbReference type="InterPro" id="IPR035979">
    <property type="entry name" value="RBD_domain_sf"/>
</dbReference>
<evidence type="ECO:0000256" key="6">
    <source>
        <dbReference type="PROSITE-ProRule" id="PRU00176"/>
    </source>
</evidence>
<dbReference type="SUPFAM" id="SSF54928">
    <property type="entry name" value="RNA-binding domain, RBD"/>
    <property type="match status" value="1"/>
</dbReference>
<evidence type="ECO:0000256" key="7">
    <source>
        <dbReference type="SAM" id="MobiDB-lite"/>
    </source>
</evidence>
<feature type="region of interest" description="Disordered" evidence="7">
    <location>
        <begin position="1"/>
        <end position="40"/>
    </location>
</feature>
<dbReference type="Pfam" id="PF00076">
    <property type="entry name" value="RRM_1"/>
    <property type="match status" value="1"/>
</dbReference>
<dbReference type="AlphaFoldDB" id="A0A267FWW2"/>
<feature type="region of interest" description="Disordered" evidence="7">
    <location>
        <begin position="105"/>
        <end position="139"/>
    </location>
</feature>
<dbReference type="InterPro" id="IPR000504">
    <property type="entry name" value="RRM_dom"/>
</dbReference>
<dbReference type="STRING" id="282301.A0A267FWW2"/>
<protein>
    <recommendedName>
        <fullName evidence="8">RRM domain-containing protein</fullName>
    </recommendedName>
</protein>
<feature type="non-terminal residue" evidence="9">
    <location>
        <position position="1"/>
    </location>
</feature>
<keyword evidence="6" id="KW-0694">RNA-binding</keyword>
<proteinExistence type="inferred from homology"/>
<dbReference type="PROSITE" id="PS50102">
    <property type="entry name" value="RRM"/>
    <property type="match status" value="1"/>
</dbReference>
<evidence type="ECO:0000256" key="4">
    <source>
        <dbReference type="ARBA" id="ARBA00022816"/>
    </source>
</evidence>
<dbReference type="OrthoDB" id="752362at2759"/>
<evidence type="ECO:0000256" key="3">
    <source>
        <dbReference type="ARBA" id="ARBA00022737"/>
    </source>
</evidence>
<dbReference type="Gene3D" id="3.30.1370.10">
    <property type="entry name" value="K Homology domain, type 1"/>
    <property type="match status" value="2"/>
</dbReference>
<dbReference type="CDD" id="cd22401">
    <property type="entry name" value="KH-I_IGF2BP_rpt2"/>
    <property type="match status" value="1"/>
</dbReference>
<keyword evidence="3" id="KW-0677">Repeat</keyword>
<dbReference type="GO" id="GO:0006417">
    <property type="term" value="P:regulation of translation"/>
    <property type="evidence" value="ECO:0007669"/>
    <property type="project" value="UniProtKB-KW"/>
</dbReference>
<dbReference type="SUPFAM" id="SSF54791">
    <property type="entry name" value="Eukaryotic type KH-domain (KH-domain type I)"/>
    <property type="match status" value="2"/>
</dbReference>
<gene>
    <name evidence="9" type="ORF">BOX15_Mlig013926g3</name>
</gene>
<feature type="domain" description="RRM" evidence="8">
    <location>
        <begin position="40"/>
        <end position="113"/>
    </location>
</feature>
<dbReference type="Gene3D" id="3.30.70.330">
    <property type="match status" value="1"/>
</dbReference>
<keyword evidence="5" id="KW-0810">Translation regulation</keyword>
<evidence type="ECO:0000313" key="10">
    <source>
        <dbReference type="Proteomes" id="UP000215902"/>
    </source>
</evidence>
<dbReference type="PANTHER" id="PTHR10288">
    <property type="entry name" value="KH DOMAIN CONTAINING RNA BINDING PROTEIN"/>
    <property type="match status" value="1"/>
</dbReference>
<dbReference type="InterPro" id="IPR004087">
    <property type="entry name" value="KH_dom"/>
</dbReference>
<evidence type="ECO:0000259" key="8">
    <source>
        <dbReference type="PROSITE" id="PS50102"/>
    </source>
</evidence>
<dbReference type="SMART" id="SM00360">
    <property type="entry name" value="RRM"/>
    <property type="match status" value="1"/>
</dbReference>
<reference evidence="9 10" key="1">
    <citation type="submission" date="2017-06" db="EMBL/GenBank/DDBJ databases">
        <title>A platform for efficient transgenesis in Macrostomum lignano, a flatworm model organism for stem cell research.</title>
        <authorList>
            <person name="Berezikov E."/>
        </authorList>
    </citation>
    <scope>NUCLEOTIDE SEQUENCE [LARGE SCALE GENOMIC DNA]</scope>
    <source>
        <strain evidence="9">DV1</strain>
        <tissue evidence="9">Whole organism</tissue>
    </source>
</reference>
<comment type="similarity">
    <text evidence="1">Belongs to the RRM IMP/VICKZ family.</text>
</comment>
<dbReference type="Proteomes" id="UP000215902">
    <property type="component" value="Unassembled WGS sequence"/>
</dbReference>
<dbReference type="SMART" id="SM00322">
    <property type="entry name" value="KH"/>
    <property type="match status" value="2"/>
</dbReference>
<evidence type="ECO:0000256" key="2">
    <source>
        <dbReference type="ARBA" id="ARBA00022448"/>
    </source>
</evidence>
<keyword evidence="4" id="KW-0509">mRNA transport</keyword>
<organism evidence="9 10">
    <name type="scientific">Macrostomum lignano</name>
    <dbReference type="NCBI Taxonomy" id="282301"/>
    <lineage>
        <taxon>Eukaryota</taxon>
        <taxon>Metazoa</taxon>
        <taxon>Spiralia</taxon>
        <taxon>Lophotrochozoa</taxon>
        <taxon>Platyhelminthes</taxon>
        <taxon>Rhabditophora</taxon>
        <taxon>Macrostomorpha</taxon>
        <taxon>Macrostomida</taxon>
        <taxon>Macrostomidae</taxon>
        <taxon>Macrostomum</taxon>
    </lineage>
</organism>
<dbReference type="Pfam" id="PF00013">
    <property type="entry name" value="KH_1"/>
    <property type="match status" value="2"/>
</dbReference>
<comment type="caution">
    <text evidence="9">The sequence shown here is derived from an EMBL/GenBank/DDBJ whole genome shotgun (WGS) entry which is preliminary data.</text>
</comment>
<dbReference type="EMBL" id="NIVC01000696">
    <property type="protein sequence ID" value="PAA78271.1"/>
    <property type="molecule type" value="Genomic_DNA"/>
</dbReference>
<dbReference type="InterPro" id="IPR012677">
    <property type="entry name" value="Nucleotide-bd_a/b_plait_sf"/>
</dbReference>
<evidence type="ECO:0000313" key="9">
    <source>
        <dbReference type="EMBL" id="PAA78271.1"/>
    </source>
</evidence>
<feature type="compositionally biased region" description="Polar residues" evidence="7">
    <location>
        <begin position="105"/>
        <end position="128"/>
    </location>
</feature>